<reference evidence="4 5" key="1">
    <citation type="submission" date="2019-02" db="EMBL/GenBank/DDBJ databases">
        <title>Deep-cultivation of Planctomycetes and their phenomic and genomic characterization uncovers novel biology.</title>
        <authorList>
            <person name="Wiegand S."/>
            <person name="Jogler M."/>
            <person name="Boedeker C."/>
            <person name="Pinto D."/>
            <person name="Vollmers J."/>
            <person name="Rivas-Marin E."/>
            <person name="Kohn T."/>
            <person name="Peeters S.H."/>
            <person name="Heuer A."/>
            <person name="Rast P."/>
            <person name="Oberbeckmann S."/>
            <person name="Bunk B."/>
            <person name="Jeske O."/>
            <person name="Meyerdierks A."/>
            <person name="Storesund J.E."/>
            <person name="Kallscheuer N."/>
            <person name="Luecker S."/>
            <person name="Lage O.M."/>
            <person name="Pohl T."/>
            <person name="Merkel B.J."/>
            <person name="Hornburger P."/>
            <person name="Mueller R.-W."/>
            <person name="Bruemmer F."/>
            <person name="Labrenz M."/>
            <person name="Spormann A.M."/>
            <person name="Op den Camp H."/>
            <person name="Overmann J."/>
            <person name="Amann R."/>
            <person name="Jetten M.S.M."/>
            <person name="Mascher T."/>
            <person name="Medema M.H."/>
            <person name="Devos D.P."/>
            <person name="Kaster A.-K."/>
            <person name="Ovreas L."/>
            <person name="Rohde M."/>
            <person name="Galperin M.Y."/>
            <person name="Jogler C."/>
        </authorList>
    </citation>
    <scope>NUCLEOTIDE SEQUENCE [LARGE SCALE GENOMIC DNA]</scope>
    <source>
        <strain evidence="4 5">Pla110</strain>
    </source>
</reference>
<feature type="region of interest" description="Disordered" evidence="1">
    <location>
        <begin position="71"/>
        <end position="213"/>
    </location>
</feature>
<name>A0A518CNN1_9PLAN</name>
<dbReference type="InterPro" id="IPR011992">
    <property type="entry name" value="EF-hand-dom_pair"/>
</dbReference>
<dbReference type="RefSeq" id="WP_144996068.1">
    <property type="nucleotide sequence ID" value="NZ_CP036281.1"/>
</dbReference>
<dbReference type="PROSITE" id="PS50222">
    <property type="entry name" value="EF_HAND_2"/>
    <property type="match status" value="4"/>
</dbReference>
<dbReference type="PROSITE" id="PS00018">
    <property type="entry name" value="EF_HAND_1"/>
    <property type="match status" value="4"/>
</dbReference>
<feature type="compositionally biased region" description="Basic and acidic residues" evidence="1">
    <location>
        <begin position="412"/>
        <end position="443"/>
    </location>
</feature>
<dbReference type="OrthoDB" id="290123at2"/>
<feature type="domain" description="EF-hand" evidence="3">
    <location>
        <begin position="198"/>
        <end position="227"/>
    </location>
</feature>
<protein>
    <submittedName>
        <fullName evidence="4">EF hand</fullName>
    </submittedName>
</protein>
<feature type="compositionally biased region" description="Basic and acidic residues" evidence="1">
    <location>
        <begin position="95"/>
        <end position="185"/>
    </location>
</feature>
<evidence type="ECO:0000256" key="1">
    <source>
        <dbReference type="SAM" id="MobiDB-lite"/>
    </source>
</evidence>
<dbReference type="SUPFAM" id="SSF47473">
    <property type="entry name" value="EF-hand"/>
    <property type="match status" value="2"/>
</dbReference>
<dbReference type="SMART" id="SM00054">
    <property type="entry name" value="EFh"/>
    <property type="match status" value="4"/>
</dbReference>
<feature type="region of interest" description="Disordered" evidence="1">
    <location>
        <begin position="399"/>
        <end position="560"/>
    </location>
</feature>
<feature type="compositionally biased region" description="Basic and acidic residues" evidence="1">
    <location>
        <begin position="288"/>
        <end position="317"/>
    </location>
</feature>
<organism evidence="4 5">
    <name type="scientific">Polystyrenella longa</name>
    <dbReference type="NCBI Taxonomy" id="2528007"/>
    <lineage>
        <taxon>Bacteria</taxon>
        <taxon>Pseudomonadati</taxon>
        <taxon>Planctomycetota</taxon>
        <taxon>Planctomycetia</taxon>
        <taxon>Planctomycetales</taxon>
        <taxon>Planctomycetaceae</taxon>
        <taxon>Polystyrenella</taxon>
    </lineage>
</organism>
<proteinExistence type="predicted"/>
<dbReference type="InterPro" id="IPR052591">
    <property type="entry name" value="CML21-like"/>
</dbReference>
<feature type="domain" description="EF-hand" evidence="3">
    <location>
        <begin position="385"/>
        <end position="420"/>
    </location>
</feature>
<evidence type="ECO:0000256" key="2">
    <source>
        <dbReference type="SAM" id="SignalP"/>
    </source>
</evidence>
<gene>
    <name evidence="4" type="ORF">Pla110_25680</name>
</gene>
<feature type="compositionally biased region" description="Basic and acidic residues" evidence="1">
    <location>
        <begin position="249"/>
        <end position="263"/>
    </location>
</feature>
<sequence precursor="true">MKFTKTAGTLGLGLLVLTMGGQSVFADADSKAAQDAELFASLDGNADGQLTSDEVAPEKERFLTQLMLRGDTDKNGSLSQDEFVLALNQDEAAAEEAKPEEAKTEEAKPEETKAEEAKPVEAKPAAEKTDTNKAEAENTDKKAEKKKAKEEGRKKARQGKPEGKKGNKGKGKQEGVKAMKPEGKGRPGFGRMKPPAPEEIIKHHDKDEDGKLTGEEIPERMQRMLKEGQTEVTADDLKAAFEQMKERMQAHMKARMEKGEGKGDRKHGMRGRGDHRSERGHHRYSRRGHGERGHGDRGYGERGDRGRGHWGRGDRGHGSRYARGHRDSQGRGYGHFSGRGHRGGHYAGMGRGPGHFGRFSHHPPTFEGGLLNTLDTNEDKKLSKEELSKAAEMFAELDKDEDGQVSIPELIGKPKIDHDKSEHGRRQGRMGKRDGHHRGEGRMGMHHRGMRGGKGMHGRKQGKEMEKPEGRGPRMSGKDRAEGFFKRLDKDEDGKLSEAELPERMKERLAKLDKDSDGTISKEEFKSPRGPKGEKGPKGKKGKGSKEKKSKEDEKPKADF</sequence>
<feature type="chain" id="PRO_5021829607" evidence="2">
    <location>
        <begin position="27"/>
        <end position="560"/>
    </location>
</feature>
<feature type="signal peptide" evidence="2">
    <location>
        <begin position="1"/>
        <end position="26"/>
    </location>
</feature>
<evidence type="ECO:0000259" key="3">
    <source>
        <dbReference type="PROSITE" id="PS50222"/>
    </source>
</evidence>
<keyword evidence="2" id="KW-0732">Signal</keyword>
<feature type="compositionally biased region" description="Basic and acidic residues" evidence="1">
    <location>
        <begin position="544"/>
        <end position="560"/>
    </location>
</feature>
<feature type="compositionally biased region" description="Gly residues" evidence="1">
    <location>
        <begin position="345"/>
        <end position="355"/>
    </location>
</feature>
<dbReference type="PANTHER" id="PTHR23064">
    <property type="entry name" value="TROPONIN"/>
    <property type="match status" value="1"/>
</dbReference>
<dbReference type="EMBL" id="CP036281">
    <property type="protein sequence ID" value="QDU80832.1"/>
    <property type="molecule type" value="Genomic_DNA"/>
</dbReference>
<accession>A0A518CNN1</accession>
<evidence type="ECO:0000313" key="5">
    <source>
        <dbReference type="Proteomes" id="UP000317178"/>
    </source>
</evidence>
<keyword evidence="5" id="KW-1185">Reference proteome</keyword>
<dbReference type="Proteomes" id="UP000317178">
    <property type="component" value="Chromosome"/>
</dbReference>
<dbReference type="InterPro" id="IPR018247">
    <property type="entry name" value="EF_Hand_1_Ca_BS"/>
</dbReference>
<feature type="compositionally biased region" description="Basic and acidic residues" evidence="1">
    <location>
        <begin position="461"/>
        <end position="537"/>
    </location>
</feature>
<dbReference type="InterPro" id="IPR002048">
    <property type="entry name" value="EF_hand_dom"/>
</dbReference>
<dbReference type="Gene3D" id="1.10.238.10">
    <property type="entry name" value="EF-hand"/>
    <property type="match status" value="3"/>
</dbReference>
<feature type="domain" description="EF-hand" evidence="3">
    <location>
        <begin position="58"/>
        <end position="93"/>
    </location>
</feature>
<feature type="region of interest" description="Disordered" evidence="1">
    <location>
        <begin position="249"/>
        <end position="372"/>
    </location>
</feature>
<feature type="compositionally biased region" description="Basic and acidic residues" evidence="1">
    <location>
        <begin position="199"/>
        <end position="213"/>
    </location>
</feature>
<feature type="compositionally biased region" description="Basic residues" evidence="1">
    <location>
        <begin position="444"/>
        <end position="460"/>
    </location>
</feature>
<dbReference type="AlphaFoldDB" id="A0A518CNN1"/>
<dbReference type="KEGG" id="plon:Pla110_25680"/>
<evidence type="ECO:0000313" key="4">
    <source>
        <dbReference type="EMBL" id="QDU80832.1"/>
    </source>
</evidence>
<dbReference type="Pfam" id="PF13202">
    <property type="entry name" value="EF-hand_5"/>
    <property type="match status" value="3"/>
</dbReference>
<feature type="domain" description="EF-hand" evidence="3">
    <location>
        <begin position="500"/>
        <end position="535"/>
    </location>
</feature>
<dbReference type="GO" id="GO:0005509">
    <property type="term" value="F:calcium ion binding"/>
    <property type="evidence" value="ECO:0007669"/>
    <property type="project" value="InterPro"/>
</dbReference>
<feature type="compositionally biased region" description="Basic residues" evidence="1">
    <location>
        <begin position="278"/>
        <end position="287"/>
    </location>
</feature>